<reference evidence="12" key="1">
    <citation type="submission" date="2016-05" db="EMBL/GenBank/DDBJ databases">
        <title>Comparative genomics of biotechnologically important yeasts.</title>
        <authorList>
            <consortium name="DOE Joint Genome Institute"/>
            <person name="Riley R."/>
            <person name="Haridas S."/>
            <person name="Wolfe K.H."/>
            <person name="Lopes M.R."/>
            <person name="Hittinger C.T."/>
            <person name="Goker M."/>
            <person name="Salamov A."/>
            <person name="Wisecaver J."/>
            <person name="Long T.M."/>
            <person name="Aerts A.L."/>
            <person name="Barry K."/>
            <person name="Choi C."/>
            <person name="Clum A."/>
            <person name="Coughlan A.Y."/>
            <person name="Deshpande S."/>
            <person name="Douglass A.P."/>
            <person name="Hanson S.J."/>
            <person name="Klenk H.-P."/>
            <person name="Labutti K."/>
            <person name="Lapidus A."/>
            <person name="Lindquist E."/>
            <person name="Lipzen A."/>
            <person name="Meier-Kolthoff J.P."/>
            <person name="Ohm R.A."/>
            <person name="Otillar R.P."/>
            <person name="Pangilinan J."/>
            <person name="Peng Y."/>
            <person name="Rokas A."/>
            <person name="Rosa C.A."/>
            <person name="Scheuner C."/>
            <person name="Sibirny A.A."/>
            <person name="Slot J.C."/>
            <person name="Stielow J.B."/>
            <person name="Sun H."/>
            <person name="Kurtzman C.P."/>
            <person name="Blackwell M."/>
            <person name="Grigoriev I.V."/>
            <person name="Jeffries T.W."/>
        </authorList>
    </citation>
    <scope>NUCLEOTIDE SEQUENCE [LARGE SCALE GENOMIC DNA]</scope>
    <source>
        <strain evidence="12">NRRL Y-17324</strain>
    </source>
</reference>
<accession>A0A1E4SKR9</accession>
<dbReference type="STRING" id="984487.A0A1E4SKR9"/>
<dbReference type="PANTHER" id="PTHR12730">
    <property type="entry name" value="HSDA/SDA1-RELATED"/>
    <property type="match status" value="1"/>
</dbReference>
<feature type="region of interest" description="Disordered" evidence="7">
    <location>
        <begin position="507"/>
        <end position="574"/>
    </location>
</feature>
<dbReference type="Pfam" id="PF05285">
    <property type="entry name" value="SDA1_dom"/>
    <property type="match status" value="1"/>
</dbReference>
<dbReference type="Pfam" id="PF21638">
    <property type="entry name" value="SDA1_C"/>
    <property type="match status" value="1"/>
</dbReference>
<evidence type="ECO:0000313" key="11">
    <source>
        <dbReference type="EMBL" id="ODV80093.1"/>
    </source>
</evidence>
<gene>
    <name evidence="11" type="ORF">CANTADRAFT_50612</name>
</gene>
<dbReference type="AlphaFoldDB" id="A0A1E4SKR9"/>
<organism evidence="11 12">
    <name type="scientific">Suhomyces tanzawaensis NRRL Y-17324</name>
    <dbReference type="NCBI Taxonomy" id="984487"/>
    <lineage>
        <taxon>Eukaryota</taxon>
        <taxon>Fungi</taxon>
        <taxon>Dikarya</taxon>
        <taxon>Ascomycota</taxon>
        <taxon>Saccharomycotina</taxon>
        <taxon>Pichiomycetes</taxon>
        <taxon>Debaryomycetaceae</taxon>
        <taxon>Suhomyces</taxon>
    </lineage>
</organism>
<comment type="function">
    <text evidence="6">Required for 60S pre-ribosomal subunits export to the cytoplasm.</text>
</comment>
<evidence type="ECO:0000313" key="12">
    <source>
        <dbReference type="Proteomes" id="UP000094285"/>
    </source>
</evidence>
<dbReference type="InterPro" id="IPR027312">
    <property type="entry name" value="Sda1"/>
</dbReference>
<feature type="compositionally biased region" description="Acidic residues" evidence="7">
    <location>
        <begin position="513"/>
        <end position="534"/>
    </location>
</feature>
<keyword evidence="2 6" id="KW-0813">Transport</keyword>
<dbReference type="Pfam" id="PF08158">
    <property type="entry name" value="SDA1_HEAT"/>
    <property type="match status" value="1"/>
</dbReference>
<evidence type="ECO:0000256" key="1">
    <source>
        <dbReference type="ARBA" id="ARBA00005783"/>
    </source>
</evidence>
<feature type="domain" description="SDA1 N-terminal" evidence="9">
    <location>
        <begin position="64"/>
        <end position="439"/>
    </location>
</feature>
<feature type="compositionally biased region" description="Acidic residues" evidence="7">
    <location>
        <begin position="547"/>
        <end position="565"/>
    </location>
</feature>
<evidence type="ECO:0000256" key="6">
    <source>
        <dbReference type="RuleBase" id="RU365057"/>
    </source>
</evidence>
<dbReference type="GO" id="GO:0000055">
    <property type="term" value="P:ribosomal large subunit export from nucleus"/>
    <property type="evidence" value="ECO:0007669"/>
    <property type="project" value="UniProtKB-UniRule"/>
</dbReference>
<dbReference type="RefSeq" id="XP_020065215.1">
    <property type="nucleotide sequence ID" value="XM_020209848.1"/>
</dbReference>
<evidence type="ECO:0000256" key="3">
    <source>
        <dbReference type="ARBA" id="ARBA00022517"/>
    </source>
</evidence>
<dbReference type="GO" id="GO:0042273">
    <property type="term" value="P:ribosomal large subunit biogenesis"/>
    <property type="evidence" value="ECO:0007669"/>
    <property type="project" value="UniProtKB-UniRule"/>
</dbReference>
<dbReference type="GO" id="GO:0007089">
    <property type="term" value="P:traversing start control point of mitotic cell cycle"/>
    <property type="evidence" value="ECO:0007669"/>
    <property type="project" value="EnsemblFungi"/>
</dbReference>
<keyword evidence="5 6" id="KW-0539">Nucleus</keyword>
<dbReference type="PANTHER" id="PTHR12730:SF0">
    <property type="entry name" value="PROTEIN SDA1 HOMOLOG"/>
    <property type="match status" value="1"/>
</dbReference>
<dbReference type="InterPro" id="IPR012977">
    <property type="entry name" value="SDA1_N"/>
</dbReference>
<dbReference type="GO" id="GO:0015031">
    <property type="term" value="P:protein transport"/>
    <property type="evidence" value="ECO:0007669"/>
    <property type="project" value="UniProtKB-KW"/>
</dbReference>
<feature type="domain" description="SDA1 middle" evidence="8">
    <location>
        <begin position="536"/>
        <end position="640"/>
    </location>
</feature>
<name>A0A1E4SKR9_9ASCO</name>
<comment type="subcellular location">
    <subcellularLocation>
        <location evidence="6">Nucleus</location>
        <location evidence="6">Nucleolus</location>
    </subcellularLocation>
</comment>
<dbReference type="GO" id="GO:0005730">
    <property type="term" value="C:nucleolus"/>
    <property type="evidence" value="ECO:0007669"/>
    <property type="project" value="UniProtKB-SubCell"/>
</dbReference>
<keyword evidence="4 6" id="KW-0653">Protein transport</keyword>
<evidence type="ECO:0000256" key="7">
    <source>
        <dbReference type="SAM" id="MobiDB-lite"/>
    </source>
</evidence>
<evidence type="ECO:0000256" key="4">
    <source>
        <dbReference type="ARBA" id="ARBA00022927"/>
    </source>
</evidence>
<dbReference type="InterPro" id="IPR048292">
    <property type="entry name" value="SDA1_C"/>
</dbReference>
<feature type="domain" description="SDA1 C-terminal" evidence="10">
    <location>
        <begin position="658"/>
        <end position="705"/>
    </location>
</feature>
<keyword evidence="12" id="KW-1185">Reference proteome</keyword>
<dbReference type="SUPFAM" id="SSF48371">
    <property type="entry name" value="ARM repeat"/>
    <property type="match status" value="1"/>
</dbReference>
<feature type="region of interest" description="Disordered" evidence="7">
    <location>
        <begin position="637"/>
        <end position="670"/>
    </location>
</feature>
<dbReference type="Proteomes" id="UP000094285">
    <property type="component" value="Unassembled WGS sequence"/>
</dbReference>
<sequence>MGKKRRCAVLPTNIILLQNVVRRDPESYYEEFVKQYSHYESLRDIFLMNPNGDKNAEFAELIGFVSAVCTCYPKETAEFPNELKTILSTNHRELSPDLREKIIQCLTMLRNKGIVTAEFLIQTLFPLLTAYNAGSTTGQHVKALRHQIYSTLISLLKSMNTGAKNQKLNRSTQALLFNLLEQRDSQGLWATKVTRELWRRGIWDDSRTVEIMMQAAVHPDVKVATAGAKFFLGADKEREDNFEESSDEDGFDMSALKHKMNINKKTSKRGKKMELAVKQMKKKNSAKHSATYLNFSAIHLLRDPQGFAEQLFDNHLSSKNANKFDLEQKIMFMNLISRLIGTHKLTVLGIYTFFLKYLTPKQRDVTQIMAAAAQASHDLVPPESIMIVVRKIADEFVSDGVAAEVASAGINTIREILARAPLAIEAPLLQDLTAYKGSKSKAVMMAARSLISLYREVAPEMLARKDRGKVASMELQHGEKNKLPQFGVESSNITSIPGIELLANWKKEKGNDNDEDDDANWEVDDEDDEDDIEGDWVNVESDKEIDISDSEDEKDDETKEEEPEEAAVTATTSQDAITELLSSRILTPADFAKLEELRTAAGVEKIMGKKNEDQVDSTTLVGKVKYKQLREERIALAKEGKEDRDKFGSRRGKREKAHSTTNREKERKKNFVMMIHKKAVQGKQKLSLRDRQKVLRAHITKQKKKGH</sequence>
<evidence type="ECO:0000259" key="10">
    <source>
        <dbReference type="Pfam" id="PF21638"/>
    </source>
</evidence>
<feature type="compositionally biased region" description="Basic and acidic residues" evidence="7">
    <location>
        <begin position="637"/>
        <end position="648"/>
    </location>
</feature>
<keyword evidence="3 6" id="KW-0690">Ribosome biogenesis</keyword>
<comment type="similarity">
    <text evidence="1 6">Belongs to the SDA1 family.</text>
</comment>
<dbReference type="OrthoDB" id="2196187at2759"/>
<evidence type="ECO:0000256" key="2">
    <source>
        <dbReference type="ARBA" id="ARBA00022448"/>
    </source>
</evidence>
<dbReference type="InterPro" id="IPR016024">
    <property type="entry name" value="ARM-type_fold"/>
</dbReference>
<feature type="compositionally biased region" description="Basic and acidic residues" evidence="7">
    <location>
        <begin position="657"/>
        <end position="669"/>
    </location>
</feature>
<evidence type="ECO:0000259" key="8">
    <source>
        <dbReference type="Pfam" id="PF05285"/>
    </source>
</evidence>
<dbReference type="GeneID" id="30983984"/>
<protein>
    <recommendedName>
        <fullName evidence="6">Protein SDA1</fullName>
    </recommendedName>
</protein>
<dbReference type="InterPro" id="IPR007949">
    <property type="entry name" value="SDA1_MD"/>
</dbReference>
<evidence type="ECO:0000259" key="9">
    <source>
        <dbReference type="Pfam" id="PF08158"/>
    </source>
</evidence>
<dbReference type="EMBL" id="KV453911">
    <property type="protein sequence ID" value="ODV80093.1"/>
    <property type="molecule type" value="Genomic_DNA"/>
</dbReference>
<evidence type="ECO:0000256" key="5">
    <source>
        <dbReference type="ARBA" id="ARBA00023242"/>
    </source>
</evidence>
<proteinExistence type="inferred from homology"/>